<evidence type="ECO:0000313" key="4">
    <source>
        <dbReference type="Proteomes" id="UP001339962"/>
    </source>
</evidence>
<proteinExistence type="predicted"/>
<dbReference type="Proteomes" id="UP001339962">
    <property type="component" value="Unassembled WGS sequence"/>
</dbReference>
<organism evidence="3 4">
    <name type="scientific">Anoxybacteroides rupiense</name>
    <dbReference type="NCBI Taxonomy" id="311460"/>
    <lineage>
        <taxon>Bacteria</taxon>
        <taxon>Bacillati</taxon>
        <taxon>Bacillota</taxon>
        <taxon>Bacilli</taxon>
        <taxon>Bacillales</taxon>
        <taxon>Anoxybacillaceae</taxon>
        <taxon>Anoxybacteroides</taxon>
    </lineage>
</organism>
<feature type="coiled-coil region" evidence="1">
    <location>
        <begin position="9"/>
        <end position="105"/>
    </location>
</feature>
<gene>
    <name evidence="3" type="ORF">P9850_08535</name>
</gene>
<feature type="compositionally biased region" description="Low complexity" evidence="2">
    <location>
        <begin position="134"/>
        <end position="144"/>
    </location>
</feature>
<feature type="region of interest" description="Disordered" evidence="2">
    <location>
        <begin position="126"/>
        <end position="150"/>
    </location>
</feature>
<reference evidence="3 4" key="1">
    <citation type="submission" date="2023-03" db="EMBL/GenBank/DDBJ databases">
        <title>Bacillus Genome Sequencing.</title>
        <authorList>
            <person name="Dunlap C."/>
        </authorList>
    </citation>
    <scope>NUCLEOTIDE SEQUENCE [LARGE SCALE GENOMIC DNA]</scope>
    <source>
        <strain evidence="3 4">NRS-38</strain>
    </source>
</reference>
<evidence type="ECO:0000256" key="1">
    <source>
        <dbReference type="SAM" id="Coils"/>
    </source>
</evidence>
<dbReference type="RefSeq" id="WP_236631796.1">
    <property type="nucleotide sequence ID" value="NZ_JARTLI010000012.1"/>
</dbReference>
<dbReference type="AlphaFoldDB" id="A0ABD5IV85"/>
<evidence type="ECO:0000256" key="2">
    <source>
        <dbReference type="SAM" id="MobiDB-lite"/>
    </source>
</evidence>
<sequence>MNSKPQEDVMVLKQKMADLQSKLAQYEAQRNDSNALKLENKRLTEELERAEAKVGELTKQIEEVVAENIILKELAWQSEKRYEELTKLQQEKEELERRLAQSKIHFPTEEGENWFFHTLRQQNAIIKRKEKNDSPPSSAPFSFSEGTEEK</sequence>
<protein>
    <submittedName>
        <fullName evidence="3">Uncharacterized protein</fullName>
    </submittedName>
</protein>
<dbReference type="EMBL" id="JARTLI010000012">
    <property type="protein sequence ID" value="MED5051902.1"/>
    <property type="molecule type" value="Genomic_DNA"/>
</dbReference>
<evidence type="ECO:0000313" key="3">
    <source>
        <dbReference type="EMBL" id="MED5051902.1"/>
    </source>
</evidence>
<name>A0ABD5IV85_9BACL</name>
<keyword evidence="1" id="KW-0175">Coiled coil</keyword>
<comment type="caution">
    <text evidence="3">The sequence shown here is derived from an EMBL/GenBank/DDBJ whole genome shotgun (WGS) entry which is preliminary data.</text>
</comment>
<accession>A0ABD5IV85</accession>